<keyword evidence="3" id="KW-0413">Isomerase</keyword>
<comment type="caution">
    <text evidence="6">The sequence shown here is derived from an EMBL/GenBank/DDBJ whole genome shotgun (WGS) entry which is preliminary data.</text>
</comment>
<dbReference type="InterPro" id="IPR005846">
    <property type="entry name" value="A-D-PHexomutase_a/b/a-III"/>
</dbReference>
<reference evidence="6" key="1">
    <citation type="submission" date="2019-08" db="EMBL/GenBank/DDBJ databases">
        <authorList>
            <person name="Kucharzyk K."/>
            <person name="Murdoch R.W."/>
            <person name="Higgins S."/>
            <person name="Loffler F."/>
        </authorList>
    </citation>
    <scope>NUCLEOTIDE SEQUENCE</scope>
</reference>
<dbReference type="Gene3D" id="3.40.120.10">
    <property type="entry name" value="Alpha-D-Glucose-1,6-Bisphosphate, subunit A, domain 3"/>
    <property type="match status" value="1"/>
</dbReference>
<dbReference type="PANTHER" id="PTHR45745">
    <property type="entry name" value="PHOSPHOMANNOMUTASE 45A"/>
    <property type="match status" value="1"/>
</dbReference>
<dbReference type="Pfam" id="PF00408">
    <property type="entry name" value="PGM_PMM_IV"/>
    <property type="match status" value="1"/>
</dbReference>
<dbReference type="EMBL" id="VSSQ01086449">
    <property type="protein sequence ID" value="MPN33780.1"/>
    <property type="molecule type" value="Genomic_DNA"/>
</dbReference>
<dbReference type="GO" id="GO:0006166">
    <property type="term" value="P:purine ribonucleoside salvage"/>
    <property type="evidence" value="ECO:0007669"/>
    <property type="project" value="TreeGrafter"/>
</dbReference>
<dbReference type="Pfam" id="PF02880">
    <property type="entry name" value="PGM_PMM_III"/>
    <property type="match status" value="1"/>
</dbReference>
<evidence type="ECO:0000256" key="1">
    <source>
        <dbReference type="ARBA" id="ARBA00022723"/>
    </source>
</evidence>
<dbReference type="GO" id="GO:0008973">
    <property type="term" value="F:phosphopentomutase activity"/>
    <property type="evidence" value="ECO:0007669"/>
    <property type="project" value="TreeGrafter"/>
</dbReference>
<dbReference type="GO" id="GO:0046872">
    <property type="term" value="F:metal ion binding"/>
    <property type="evidence" value="ECO:0007669"/>
    <property type="project" value="UniProtKB-KW"/>
</dbReference>
<dbReference type="GO" id="GO:0005975">
    <property type="term" value="P:carbohydrate metabolic process"/>
    <property type="evidence" value="ECO:0007669"/>
    <property type="project" value="InterPro"/>
</dbReference>
<sequence>MLLYTYLHEYKGWKGPVVRNMSTTHLLDRVAESFGEACYEVPVGFKYISSKIDEVDAVLGGESSGGLTVRGHIHGKDSVYSSALFVEMICKTGKHPSEMMREITDRFGTYIMKESNIAFSAPQRAALEERIFTDCALPAFETIPVKVSYLDGCKVYFADDSFVVCRFSGTEPLLRIFAEGRTETQALAYINAWKQLLNL</sequence>
<organism evidence="6">
    <name type="scientific">bioreactor metagenome</name>
    <dbReference type="NCBI Taxonomy" id="1076179"/>
    <lineage>
        <taxon>unclassified sequences</taxon>
        <taxon>metagenomes</taxon>
        <taxon>ecological metagenomes</taxon>
    </lineage>
</organism>
<evidence type="ECO:0000313" key="6">
    <source>
        <dbReference type="EMBL" id="MPN33780.1"/>
    </source>
</evidence>
<accession>A0A645H521</accession>
<dbReference type="InterPro" id="IPR016055">
    <property type="entry name" value="A-D-PHexomutase_a/b/a-I/II/III"/>
</dbReference>
<evidence type="ECO:0000259" key="5">
    <source>
        <dbReference type="Pfam" id="PF02880"/>
    </source>
</evidence>
<evidence type="ECO:0000259" key="4">
    <source>
        <dbReference type="Pfam" id="PF00408"/>
    </source>
</evidence>
<name>A0A645H521_9ZZZZ</name>
<dbReference type="SUPFAM" id="SSF53738">
    <property type="entry name" value="Phosphoglucomutase, first 3 domains"/>
    <property type="match status" value="1"/>
</dbReference>
<evidence type="ECO:0000256" key="3">
    <source>
        <dbReference type="ARBA" id="ARBA00023235"/>
    </source>
</evidence>
<evidence type="ECO:0000256" key="2">
    <source>
        <dbReference type="ARBA" id="ARBA00022842"/>
    </source>
</evidence>
<feature type="domain" description="Alpha-D-phosphohexomutase alpha/beta/alpha" evidence="5">
    <location>
        <begin position="2"/>
        <end position="106"/>
    </location>
</feature>
<dbReference type="Gene3D" id="3.30.310.50">
    <property type="entry name" value="Alpha-D-phosphohexomutase, C-terminal domain"/>
    <property type="match status" value="1"/>
</dbReference>
<dbReference type="AlphaFoldDB" id="A0A645H521"/>
<proteinExistence type="predicted"/>
<dbReference type="InterPro" id="IPR036900">
    <property type="entry name" value="A-D-PHexomutase_C_sf"/>
</dbReference>
<dbReference type="SUPFAM" id="SSF55957">
    <property type="entry name" value="Phosphoglucomutase, C-terminal domain"/>
    <property type="match status" value="1"/>
</dbReference>
<feature type="domain" description="Alpha-D-phosphohexomutase C-terminal" evidence="4">
    <location>
        <begin position="156"/>
        <end position="188"/>
    </location>
</feature>
<keyword evidence="2" id="KW-0460">Magnesium</keyword>
<dbReference type="PANTHER" id="PTHR45745:SF1">
    <property type="entry name" value="PHOSPHOGLUCOMUTASE 2B-RELATED"/>
    <property type="match status" value="1"/>
</dbReference>
<gene>
    <name evidence="6" type="ORF">SDC9_181272</name>
</gene>
<keyword evidence="1" id="KW-0479">Metal-binding</keyword>
<protein>
    <submittedName>
        <fullName evidence="6">Uncharacterized protein</fullName>
    </submittedName>
</protein>
<dbReference type="InterPro" id="IPR005843">
    <property type="entry name" value="A-D-PHexomutase_C"/>
</dbReference>